<name>A0A3N2BC10_9MICO</name>
<protein>
    <recommendedName>
        <fullName evidence="4">histidine kinase</fullName>
        <ecNumber evidence="4">2.7.13.3</ecNumber>
    </recommendedName>
</protein>
<keyword evidence="6" id="KW-0808">Transferase</keyword>
<dbReference type="Pfam" id="PF02518">
    <property type="entry name" value="HATPase_c"/>
    <property type="match status" value="1"/>
</dbReference>
<dbReference type="Pfam" id="PF13493">
    <property type="entry name" value="DUF4118"/>
    <property type="match status" value="1"/>
</dbReference>
<dbReference type="CDD" id="cd00075">
    <property type="entry name" value="HATPase"/>
    <property type="match status" value="1"/>
</dbReference>
<dbReference type="InterPro" id="IPR038318">
    <property type="entry name" value="KdpD_sf"/>
</dbReference>
<dbReference type="Pfam" id="PF00512">
    <property type="entry name" value="HisKA"/>
    <property type="match status" value="1"/>
</dbReference>
<dbReference type="CDD" id="cd00082">
    <property type="entry name" value="HisKA"/>
    <property type="match status" value="1"/>
</dbReference>
<evidence type="ECO:0000256" key="10">
    <source>
        <dbReference type="ARBA" id="ARBA00022840"/>
    </source>
</evidence>
<evidence type="ECO:0000256" key="1">
    <source>
        <dbReference type="ARBA" id="ARBA00000085"/>
    </source>
</evidence>
<evidence type="ECO:0000256" key="14">
    <source>
        <dbReference type="SAM" id="Phobius"/>
    </source>
</evidence>
<reference evidence="16 17" key="1">
    <citation type="submission" date="2018-11" db="EMBL/GenBank/DDBJ databases">
        <title>Sequencing the genomes of 1000 actinobacteria strains.</title>
        <authorList>
            <person name="Klenk H.-P."/>
        </authorList>
    </citation>
    <scope>NUCLEOTIDE SEQUENCE [LARGE SCALE GENOMIC DNA]</scope>
    <source>
        <strain evidence="16 17">DSM 11294</strain>
    </source>
</reference>
<accession>A0A3N2BC10</accession>
<dbReference type="InterPro" id="IPR036097">
    <property type="entry name" value="HisK_dim/P_sf"/>
</dbReference>
<dbReference type="Gene3D" id="1.10.287.130">
    <property type="match status" value="1"/>
</dbReference>
<evidence type="ECO:0000256" key="9">
    <source>
        <dbReference type="ARBA" id="ARBA00022777"/>
    </source>
</evidence>
<keyword evidence="8" id="KW-0547">Nucleotide-binding</keyword>
<evidence type="ECO:0000259" key="15">
    <source>
        <dbReference type="PROSITE" id="PS50109"/>
    </source>
</evidence>
<dbReference type="InterPro" id="IPR004358">
    <property type="entry name" value="Sig_transdc_His_kin-like_C"/>
</dbReference>
<dbReference type="GO" id="GO:0005524">
    <property type="term" value="F:ATP binding"/>
    <property type="evidence" value="ECO:0007669"/>
    <property type="project" value="UniProtKB-KW"/>
</dbReference>
<dbReference type="InterPro" id="IPR003594">
    <property type="entry name" value="HATPase_dom"/>
</dbReference>
<dbReference type="GO" id="GO:0000155">
    <property type="term" value="F:phosphorelay sensor kinase activity"/>
    <property type="evidence" value="ECO:0007669"/>
    <property type="project" value="InterPro"/>
</dbReference>
<dbReference type="InterPro" id="IPR036890">
    <property type="entry name" value="HATPase_C_sf"/>
</dbReference>
<comment type="caution">
    <text evidence="16">The sequence shown here is derived from an EMBL/GenBank/DDBJ whole genome shotgun (WGS) entry which is preliminary data.</text>
</comment>
<dbReference type="SMART" id="SM00387">
    <property type="entry name" value="HATPase_c"/>
    <property type="match status" value="1"/>
</dbReference>
<dbReference type="Gene3D" id="1.20.120.620">
    <property type="entry name" value="Backbone structure of the membrane domain of e. Coli histidine kinase receptor kdpd"/>
    <property type="match status" value="1"/>
</dbReference>
<organism evidence="16 17">
    <name type="scientific">Bogoriella caseilytica</name>
    <dbReference type="NCBI Taxonomy" id="56055"/>
    <lineage>
        <taxon>Bacteria</taxon>
        <taxon>Bacillati</taxon>
        <taxon>Actinomycetota</taxon>
        <taxon>Actinomycetes</taxon>
        <taxon>Micrococcales</taxon>
        <taxon>Bogoriellaceae</taxon>
        <taxon>Bogoriella</taxon>
    </lineage>
</organism>
<dbReference type="PRINTS" id="PR00344">
    <property type="entry name" value="BCTRLSENSOR"/>
</dbReference>
<evidence type="ECO:0000256" key="8">
    <source>
        <dbReference type="ARBA" id="ARBA00022741"/>
    </source>
</evidence>
<keyword evidence="10" id="KW-0067">ATP-binding</keyword>
<dbReference type="InterPro" id="IPR052023">
    <property type="entry name" value="Histidine_kinase_KdpD"/>
</dbReference>
<gene>
    <name evidence="16" type="ORF">EDD31_1149</name>
</gene>
<comment type="catalytic activity">
    <reaction evidence="1">
        <text>ATP + protein L-histidine = ADP + protein N-phospho-L-histidine.</text>
        <dbReference type="EC" id="2.7.13.3"/>
    </reaction>
</comment>
<keyword evidence="17" id="KW-1185">Reference proteome</keyword>
<keyword evidence="13 14" id="KW-0472">Membrane</keyword>
<evidence type="ECO:0000256" key="13">
    <source>
        <dbReference type="ARBA" id="ARBA00023136"/>
    </source>
</evidence>
<evidence type="ECO:0000256" key="2">
    <source>
        <dbReference type="ARBA" id="ARBA00004141"/>
    </source>
</evidence>
<evidence type="ECO:0000256" key="3">
    <source>
        <dbReference type="ARBA" id="ARBA00004236"/>
    </source>
</evidence>
<dbReference type="EC" id="2.7.13.3" evidence="4"/>
<comment type="subcellular location">
    <subcellularLocation>
        <location evidence="3">Cell membrane</location>
    </subcellularLocation>
    <subcellularLocation>
        <location evidence="2">Membrane</location>
        <topology evidence="2">Multi-pass membrane protein</topology>
    </subcellularLocation>
</comment>
<evidence type="ECO:0000256" key="6">
    <source>
        <dbReference type="ARBA" id="ARBA00022679"/>
    </source>
</evidence>
<dbReference type="Proteomes" id="UP000280668">
    <property type="component" value="Unassembled WGS sequence"/>
</dbReference>
<feature type="transmembrane region" description="Helical" evidence="14">
    <location>
        <begin position="77"/>
        <end position="97"/>
    </location>
</feature>
<keyword evidence="11 14" id="KW-1133">Transmembrane helix</keyword>
<dbReference type="GO" id="GO:0005886">
    <property type="term" value="C:plasma membrane"/>
    <property type="evidence" value="ECO:0007669"/>
    <property type="project" value="UniProtKB-SubCell"/>
</dbReference>
<evidence type="ECO:0000256" key="7">
    <source>
        <dbReference type="ARBA" id="ARBA00022692"/>
    </source>
</evidence>
<sequence>MVGIVAGLPIVTAGALVLREELALGSLLLVYLLLVVAIAAVGGFLPGVSAALLSFAAANLFLTQPYYTLHIDDRDTVLELVVFVVIAVIVSLVVEFASRERAAYRDRLAEQDAHARELATADAVRTSLLAAVGHDLRTPLAGIKAAASALRQRGVTWRPDQREALLETVEESADRLTRVVSDLLDMSRLQSGGHVTRRESVEVAALVAHTVAGHPRAAVRVDLPEGLPDVCGDAGFFERILDNLVDNARRFSPDESAVEITAAIAAEPAGGPGAQPRESGLVRLAVVDHGPGVPQQDWDRMFLPLQRLHDRSAGGHAGMGLAIARGLAEATGARVFPSPTPGGGLTMTLEMPVVQQ</sequence>
<dbReference type="PANTHER" id="PTHR45569">
    <property type="entry name" value="SENSOR PROTEIN KDPD"/>
    <property type="match status" value="1"/>
</dbReference>
<evidence type="ECO:0000256" key="11">
    <source>
        <dbReference type="ARBA" id="ARBA00022989"/>
    </source>
</evidence>
<dbReference type="SUPFAM" id="SSF47384">
    <property type="entry name" value="Homodimeric domain of signal transducing histidine kinase"/>
    <property type="match status" value="1"/>
</dbReference>
<dbReference type="Gene3D" id="3.30.565.10">
    <property type="entry name" value="Histidine kinase-like ATPase, C-terminal domain"/>
    <property type="match status" value="1"/>
</dbReference>
<dbReference type="InterPro" id="IPR003661">
    <property type="entry name" value="HisK_dim/P_dom"/>
</dbReference>
<evidence type="ECO:0000256" key="4">
    <source>
        <dbReference type="ARBA" id="ARBA00012438"/>
    </source>
</evidence>
<feature type="domain" description="Histidine kinase" evidence="15">
    <location>
        <begin position="131"/>
        <end position="355"/>
    </location>
</feature>
<dbReference type="PANTHER" id="PTHR45569:SF1">
    <property type="entry name" value="SENSOR PROTEIN KDPD"/>
    <property type="match status" value="1"/>
</dbReference>
<keyword evidence="9 16" id="KW-0418">Kinase</keyword>
<dbReference type="SUPFAM" id="SSF55874">
    <property type="entry name" value="ATPase domain of HSP90 chaperone/DNA topoisomerase II/histidine kinase"/>
    <property type="match status" value="1"/>
</dbReference>
<dbReference type="InterPro" id="IPR025201">
    <property type="entry name" value="KdpD_TM"/>
</dbReference>
<evidence type="ECO:0000313" key="17">
    <source>
        <dbReference type="Proteomes" id="UP000280668"/>
    </source>
</evidence>
<keyword evidence="7 14" id="KW-0812">Transmembrane</keyword>
<dbReference type="AlphaFoldDB" id="A0A3N2BC10"/>
<evidence type="ECO:0000313" key="16">
    <source>
        <dbReference type="EMBL" id="ROR72789.1"/>
    </source>
</evidence>
<evidence type="ECO:0000256" key="12">
    <source>
        <dbReference type="ARBA" id="ARBA00023012"/>
    </source>
</evidence>
<proteinExistence type="predicted"/>
<feature type="transmembrane region" description="Helical" evidence="14">
    <location>
        <begin position="28"/>
        <end position="57"/>
    </location>
</feature>
<keyword evidence="12" id="KW-0902">Two-component regulatory system</keyword>
<keyword evidence="5" id="KW-0597">Phosphoprotein</keyword>
<dbReference type="EMBL" id="RKHK01000001">
    <property type="protein sequence ID" value="ROR72789.1"/>
    <property type="molecule type" value="Genomic_DNA"/>
</dbReference>
<evidence type="ECO:0000256" key="5">
    <source>
        <dbReference type="ARBA" id="ARBA00022553"/>
    </source>
</evidence>
<dbReference type="InterPro" id="IPR005467">
    <property type="entry name" value="His_kinase_dom"/>
</dbReference>
<dbReference type="SMART" id="SM00388">
    <property type="entry name" value="HisKA"/>
    <property type="match status" value="1"/>
</dbReference>
<dbReference type="PROSITE" id="PS50109">
    <property type="entry name" value="HIS_KIN"/>
    <property type="match status" value="1"/>
</dbReference>